<comment type="caution">
    <text evidence="1">The sequence shown here is derived from an EMBL/GenBank/DDBJ whole genome shotgun (WGS) entry which is preliminary data.</text>
</comment>
<reference evidence="1" key="1">
    <citation type="submission" date="2023-10" db="EMBL/GenBank/DDBJ databases">
        <title>Genome assembly of Pristionchus species.</title>
        <authorList>
            <person name="Yoshida K."/>
            <person name="Sommer R.J."/>
        </authorList>
    </citation>
    <scope>NUCLEOTIDE SEQUENCE</scope>
    <source>
        <strain evidence="1">RS5133</strain>
    </source>
</reference>
<dbReference type="InterPro" id="IPR036444">
    <property type="entry name" value="PLipase_A2_dom_sf"/>
</dbReference>
<dbReference type="EMBL" id="BTSY01000006">
    <property type="protein sequence ID" value="GMT32080.1"/>
    <property type="molecule type" value="Genomic_DNA"/>
</dbReference>
<dbReference type="GO" id="GO:0006644">
    <property type="term" value="P:phospholipid metabolic process"/>
    <property type="evidence" value="ECO:0007669"/>
    <property type="project" value="InterPro"/>
</dbReference>
<dbReference type="InterPro" id="IPR053322">
    <property type="entry name" value="PLA2-like"/>
</dbReference>
<dbReference type="GO" id="GO:0050482">
    <property type="term" value="P:arachidonate secretion"/>
    <property type="evidence" value="ECO:0007669"/>
    <property type="project" value="InterPro"/>
</dbReference>
<dbReference type="SUPFAM" id="SSF48619">
    <property type="entry name" value="Phospholipase A2, PLA2"/>
    <property type="match status" value="1"/>
</dbReference>
<dbReference type="AlphaFoldDB" id="A0AAV5WNA7"/>
<name>A0AAV5WNA7_9BILA</name>
<gene>
    <name evidence="1" type="ORF">PFISCL1PPCAC_23377</name>
</gene>
<evidence type="ECO:0008006" key="3">
    <source>
        <dbReference type="Google" id="ProtNLM"/>
    </source>
</evidence>
<evidence type="ECO:0000313" key="2">
    <source>
        <dbReference type="Proteomes" id="UP001432322"/>
    </source>
</evidence>
<dbReference type="GO" id="GO:0004623">
    <property type="term" value="F:phospholipase A2 activity"/>
    <property type="evidence" value="ECO:0007669"/>
    <property type="project" value="InterPro"/>
</dbReference>
<organism evidence="1 2">
    <name type="scientific">Pristionchus fissidentatus</name>
    <dbReference type="NCBI Taxonomy" id="1538716"/>
    <lineage>
        <taxon>Eukaryota</taxon>
        <taxon>Metazoa</taxon>
        <taxon>Ecdysozoa</taxon>
        <taxon>Nematoda</taxon>
        <taxon>Chromadorea</taxon>
        <taxon>Rhabditida</taxon>
        <taxon>Rhabditina</taxon>
        <taxon>Diplogasteromorpha</taxon>
        <taxon>Diplogasteroidea</taxon>
        <taxon>Neodiplogasteridae</taxon>
        <taxon>Pristionchus</taxon>
    </lineage>
</organism>
<feature type="non-terminal residue" evidence="1">
    <location>
        <position position="1"/>
    </location>
</feature>
<dbReference type="PANTHER" id="PTHR34228">
    <property type="entry name" value="PROTEIN CBG09474-RELATED"/>
    <property type="match status" value="1"/>
</dbReference>
<accession>A0AAV5WNA7</accession>
<protein>
    <recommendedName>
        <fullName evidence="3">Phospholipase A2</fullName>
    </recommendedName>
</protein>
<keyword evidence="2" id="KW-1185">Reference proteome</keyword>
<dbReference type="Proteomes" id="UP001432322">
    <property type="component" value="Unassembled WGS sequence"/>
</dbReference>
<proteinExistence type="predicted"/>
<evidence type="ECO:0000313" key="1">
    <source>
        <dbReference type="EMBL" id="GMT32080.1"/>
    </source>
</evidence>
<dbReference type="Gene3D" id="1.20.90.10">
    <property type="entry name" value="Phospholipase A2 domain"/>
    <property type="match status" value="1"/>
</dbReference>
<sequence length="76" mass="8485">SKAAVNTGCPSRAQSINRCCIEHDACYRKKVGRAPCDDEFERCLMSNAGRTVCIPIVKIFVELVRRFGSISYSGLW</sequence>